<keyword evidence="12" id="KW-1185">Reference proteome</keyword>
<feature type="compositionally biased region" description="Basic and acidic residues" evidence="10">
    <location>
        <begin position="39"/>
        <end position="62"/>
    </location>
</feature>
<dbReference type="GO" id="GO:0003735">
    <property type="term" value="F:structural constituent of ribosome"/>
    <property type="evidence" value="ECO:0007669"/>
    <property type="project" value="InterPro"/>
</dbReference>
<comment type="subcellular location">
    <subcellularLocation>
        <location evidence="2">Mitochondrion</location>
    </subcellularLocation>
</comment>
<reference evidence="11" key="1">
    <citation type="submission" date="2021-01" db="EMBL/GenBank/DDBJ databases">
        <authorList>
            <consortium name="Genoscope - CEA"/>
            <person name="William W."/>
        </authorList>
    </citation>
    <scope>NUCLEOTIDE SEQUENCE</scope>
</reference>
<comment type="similarity">
    <text evidence="3 9">Belongs to the universal ribosomal protein uL3 family.</text>
</comment>
<dbReference type="AlphaFoldDB" id="A0A8S1LRA0"/>
<feature type="region of interest" description="Disordered" evidence="10">
    <location>
        <begin position="276"/>
        <end position="309"/>
    </location>
</feature>
<dbReference type="FunFam" id="2.40.30.10:FF:000004">
    <property type="entry name" value="50S ribosomal protein L3"/>
    <property type="match status" value="1"/>
</dbReference>
<dbReference type="PROSITE" id="PS00474">
    <property type="entry name" value="RIBOSOMAL_L3"/>
    <property type="match status" value="1"/>
</dbReference>
<evidence type="ECO:0000256" key="1">
    <source>
        <dbReference type="ARBA" id="ARBA00002570"/>
    </source>
</evidence>
<feature type="region of interest" description="Disordered" evidence="10">
    <location>
        <begin position="25"/>
        <end position="62"/>
    </location>
</feature>
<keyword evidence="5 9" id="KW-0689">Ribosomal protein</keyword>
<evidence type="ECO:0000256" key="7">
    <source>
        <dbReference type="ARBA" id="ARBA00023274"/>
    </source>
</evidence>
<name>A0A8S1LRA0_PARPR</name>
<protein>
    <recommendedName>
        <fullName evidence="8">Large ribosomal subunit protein uL3m</fullName>
    </recommendedName>
</protein>
<dbReference type="InterPro" id="IPR019926">
    <property type="entry name" value="Ribosomal_uL3_CS"/>
</dbReference>
<dbReference type="InterPro" id="IPR000597">
    <property type="entry name" value="Ribosomal_uL3"/>
</dbReference>
<keyword evidence="4" id="KW-0809">Transit peptide</keyword>
<feature type="compositionally biased region" description="Basic and acidic residues" evidence="10">
    <location>
        <begin position="393"/>
        <end position="409"/>
    </location>
</feature>
<feature type="region of interest" description="Disordered" evidence="10">
    <location>
        <begin position="386"/>
        <end position="409"/>
    </location>
</feature>
<dbReference type="Pfam" id="PF00297">
    <property type="entry name" value="Ribosomal_L3"/>
    <property type="match status" value="1"/>
</dbReference>
<organism evidence="11 12">
    <name type="scientific">Paramecium primaurelia</name>
    <dbReference type="NCBI Taxonomy" id="5886"/>
    <lineage>
        <taxon>Eukaryota</taxon>
        <taxon>Sar</taxon>
        <taxon>Alveolata</taxon>
        <taxon>Ciliophora</taxon>
        <taxon>Intramacronucleata</taxon>
        <taxon>Oligohymenophorea</taxon>
        <taxon>Peniculida</taxon>
        <taxon>Parameciidae</taxon>
        <taxon>Paramecium</taxon>
    </lineage>
</organism>
<accession>A0A8S1LRA0</accession>
<dbReference type="InterPro" id="IPR019927">
    <property type="entry name" value="Ribosomal_uL3_bac/org-type"/>
</dbReference>
<dbReference type="PANTHER" id="PTHR11229:SF8">
    <property type="entry name" value="LARGE RIBOSOMAL SUBUNIT PROTEIN UL3M"/>
    <property type="match status" value="1"/>
</dbReference>
<dbReference type="OMA" id="NSKYNVM"/>
<dbReference type="GO" id="GO:0006412">
    <property type="term" value="P:translation"/>
    <property type="evidence" value="ECO:0007669"/>
    <property type="project" value="InterPro"/>
</dbReference>
<evidence type="ECO:0000256" key="8">
    <source>
        <dbReference type="ARBA" id="ARBA00035209"/>
    </source>
</evidence>
<dbReference type="EMBL" id="CAJJDM010000043">
    <property type="protein sequence ID" value="CAD8068812.1"/>
    <property type="molecule type" value="Genomic_DNA"/>
</dbReference>
<evidence type="ECO:0000313" key="11">
    <source>
        <dbReference type="EMBL" id="CAD8068812.1"/>
    </source>
</evidence>
<proteinExistence type="inferred from homology"/>
<keyword evidence="6" id="KW-0496">Mitochondrion</keyword>
<dbReference type="HAMAP" id="MF_01325_B">
    <property type="entry name" value="Ribosomal_uL3_B"/>
    <property type="match status" value="1"/>
</dbReference>
<keyword evidence="7 9" id="KW-0687">Ribonucleoprotein</keyword>
<evidence type="ECO:0000313" key="12">
    <source>
        <dbReference type="Proteomes" id="UP000688137"/>
    </source>
</evidence>
<evidence type="ECO:0000256" key="4">
    <source>
        <dbReference type="ARBA" id="ARBA00022946"/>
    </source>
</evidence>
<comment type="function">
    <text evidence="1">One of the primary rRNA binding proteins, it binds directly near the 3'-end of the 23S rRNA, where it nucleates assembly of the 50S subunit.</text>
</comment>
<evidence type="ECO:0000256" key="2">
    <source>
        <dbReference type="ARBA" id="ARBA00004173"/>
    </source>
</evidence>
<evidence type="ECO:0000256" key="9">
    <source>
        <dbReference type="RuleBase" id="RU003905"/>
    </source>
</evidence>
<dbReference type="PANTHER" id="PTHR11229">
    <property type="entry name" value="50S RIBOSOMAL PROTEIN L3"/>
    <property type="match status" value="1"/>
</dbReference>
<dbReference type="NCBIfam" id="TIGR03625">
    <property type="entry name" value="L3_bact"/>
    <property type="match status" value="1"/>
</dbReference>
<gene>
    <name evidence="11" type="ORF">PPRIM_AZ9-3.1.T0430012</name>
</gene>
<dbReference type="GO" id="GO:0005762">
    <property type="term" value="C:mitochondrial large ribosomal subunit"/>
    <property type="evidence" value="ECO:0007669"/>
    <property type="project" value="TreeGrafter"/>
</dbReference>
<comment type="caution">
    <text evidence="11">The sequence shown here is derived from an EMBL/GenBank/DDBJ whole genome shotgun (WGS) entry which is preliminary data.</text>
</comment>
<dbReference type="Proteomes" id="UP000688137">
    <property type="component" value="Unassembled WGS sequence"/>
</dbReference>
<sequence>MLLRFITTTHQLNWASLYYFTKHTRPKAQPHREKTRAKAISDDKSGKIAKSDQEQEQKQQQENLKKKIELEKLRALQPKMHTWSSFYETHIPQTKKIPKTIYLSLNEQIEGRRKHYKKFVQPPIDITEECNQKFEIKQHTYDDPFAQPKRAGLIAVKVGMTAQWDKWGYRHALTVLQLDNNQVVQVVKNDTYTGLQIGAGAVNIKTLKKPQIGHFLKANIPPKKYIKEFPITPENVLPVGYMLTARHFTPGQFIDIQGISTGKGFGGTVKRHNFKTQPATHGNSLCHRQLGSTGQRQDPGRVFKGKKMPGHLGNDKVTCEGIQIYRIDAVRQLIYIKGSVPGKPGSIVYLRDSWKVQKKNKDLLNFPTLAVENGKEYAKEIVMEAPLEDPELQETHENDFPKAGEDAED</sequence>
<evidence type="ECO:0000256" key="5">
    <source>
        <dbReference type="ARBA" id="ARBA00022980"/>
    </source>
</evidence>
<feature type="compositionally biased region" description="Basic residues" evidence="10">
    <location>
        <begin position="25"/>
        <end position="37"/>
    </location>
</feature>
<evidence type="ECO:0000256" key="6">
    <source>
        <dbReference type="ARBA" id="ARBA00023128"/>
    </source>
</evidence>
<evidence type="ECO:0000256" key="3">
    <source>
        <dbReference type="ARBA" id="ARBA00006540"/>
    </source>
</evidence>
<evidence type="ECO:0000256" key="10">
    <source>
        <dbReference type="SAM" id="MobiDB-lite"/>
    </source>
</evidence>